<dbReference type="InterPro" id="IPR001709">
    <property type="entry name" value="Flavoprot_Pyr_Nucl_cyt_Rdtase"/>
</dbReference>
<dbReference type="Pfam" id="PF00175">
    <property type="entry name" value="NAD_binding_1"/>
    <property type="match status" value="1"/>
</dbReference>
<dbReference type="PANTHER" id="PTHR47354:SF5">
    <property type="entry name" value="PROTEIN RFBI"/>
    <property type="match status" value="1"/>
</dbReference>
<evidence type="ECO:0000313" key="3">
    <source>
        <dbReference type="EMBL" id="MEJ1250335.1"/>
    </source>
</evidence>
<evidence type="ECO:0000256" key="1">
    <source>
        <dbReference type="ARBA" id="ARBA00034078"/>
    </source>
</evidence>
<reference evidence="3 4" key="1">
    <citation type="journal article" date="2016" name="Antonie Van Leeuwenhoek">
        <title>Denitratimonas tolerans gen. nov., sp. nov., a denitrifying bacterium isolated from a bioreactor for tannery wastewater treatment.</title>
        <authorList>
            <person name="Han S.I."/>
            <person name="Kim J.O."/>
            <person name="Lee Y.R."/>
            <person name="Ekpeghere K.I."/>
            <person name="Koh S.C."/>
            <person name="Whang K.S."/>
        </authorList>
    </citation>
    <scope>NUCLEOTIDE SEQUENCE [LARGE SCALE GENOMIC DNA]</scope>
    <source>
        <strain evidence="3 4">KACC 17565</strain>
    </source>
</reference>
<dbReference type="SUPFAM" id="SSF52343">
    <property type="entry name" value="Ferredoxin reductase-like, C-terminal NADP-linked domain"/>
    <property type="match status" value="1"/>
</dbReference>
<dbReference type="InterPro" id="IPR017938">
    <property type="entry name" value="Riboflavin_synthase-like_b-brl"/>
</dbReference>
<sequence length="244" mass="26105">MTTRIPLRLTYRRPITASVLHLGFEHADGAPLPFRAGQFIQLHVVDANGTLQRRSYSLAGAPLEEGRRWEILVGLAPGGLASARLAQMAMGETVEATGPFGRFGLAARDAAPRYLMIATGTGIAPFRSMLPDLVQRAESGAKVVLLHGVRDSAQLYFRKDFLDAAGAVPGFTYLGCLSREAVPGGDPHLLGGRVQQALDALSPRADDIACLCGHPEMVDEVALRLREAGLAPPAIRRERFTASG</sequence>
<dbReference type="SUPFAM" id="SSF63380">
    <property type="entry name" value="Riboflavin synthase domain-like"/>
    <property type="match status" value="1"/>
</dbReference>
<dbReference type="PROSITE" id="PS51384">
    <property type="entry name" value="FAD_FR"/>
    <property type="match status" value="1"/>
</dbReference>
<dbReference type="RefSeq" id="WP_337336037.1">
    <property type="nucleotide sequence ID" value="NZ_JBBDHC010000018.1"/>
</dbReference>
<dbReference type="InterPro" id="IPR001433">
    <property type="entry name" value="OxRdtase_FAD/NAD-bd"/>
</dbReference>
<organism evidence="3 4">
    <name type="scientific">Denitratimonas tolerans</name>
    <dbReference type="NCBI Taxonomy" id="1338420"/>
    <lineage>
        <taxon>Bacteria</taxon>
        <taxon>Pseudomonadati</taxon>
        <taxon>Pseudomonadota</taxon>
        <taxon>Gammaproteobacteria</taxon>
        <taxon>Lysobacterales</taxon>
        <taxon>Lysobacteraceae</taxon>
        <taxon>Denitratimonas</taxon>
    </lineage>
</organism>
<name>A0AAW9R4Y0_9GAMM</name>
<dbReference type="EMBL" id="JBBDHC010000018">
    <property type="protein sequence ID" value="MEJ1250335.1"/>
    <property type="molecule type" value="Genomic_DNA"/>
</dbReference>
<accession>A0AAW9R4Y0</accession>
<dbReference type="InterPro" id="IPR017927">
    <property type="entry name" value="FAD-bd_FR_type"/>
</dbReference>
<dbReference type="AlphaFoldDB" id="A0AAW9R4Y0"/>
<dbReference type="Gene3D" id="3.40.50.80">
    <property type="entry name" value="Nucleotide-binding domain of ferredoxin-NADP reductase (FNR) module"/>
    <property type="match status" value="1"/>
</dbReference>
<dbReference type="InterPro" id="IPR008333">
    <property type="entry name" value="Cbr1-like_FAD-bd_dom"/>
</dbReference>
<gene>
    <name evidence="3" type="ORF">WB794_11695</name>
</gene>
<dbReference type="PRINTS" id="PR00410">
    <property type="entry name" value="PHEHYDRXLASE"/>
</dbReference>
<comment type="cofactor">
    <cofactor evidence="1">
        <name>[2Fe-2S] cluster</name>
        <dbReference type="ChEBI" id="CHEBI:190135"/>
    </cofactor>
</comment>
<dbReference type="PANTHER" id="PTHR47354">
    <property type="entry name" value="NADH OXIDOREDUCTASE HCR"/>
    <property type="match status" value="1"/>
</dbReference>
<dbReference type="InterPro" id="IPR050415">
    <property type="entry name" value="MRET"/>
</dbReference>
<evidence type="ECO:0000259" key="2">
    <source>
        <dbReference type="PROSITE" id="PS51384"/>
    </source>
</evidence>
<dbReference type="Gene3D" id="2.40.30.10">
    <property type="entry name" value="Translation factors"/>
    <property type="match status" value="1"/>
</dbReference>
<comment type="caution">
    <text evidence="3">The sequence shown here is derived from an EMBL/GenBank/DDBJ whole genome shotgun (WGS) entry which is preliminary data.</text>
</comment>
<dbReference type="Proteomes" id="UP001364472">
    <property type="component" value="Unassembled WGS sequence"/>
</dbReference>
<evidence type="ECO:0000313" key="4">
    <source>
        <dbReference type="Proteomes" id="UP001364472"/>
    </source>
</evidence>
<dbReference type="InterPro" id="IPR039261">
    <property type="entry name" value="FNR_nucleotide-bd"/>
</dbReference>
<protein>
    <submittedName>
        <fullName evidence="3">FAD-binding oxidoreductase</fullName>
    </submittedName>
</protein>
<dbReference type="PRINTS" id="PR00371">
    <property type="entry name" value="FPNCR"/>
</dbReference>
<dbReference type="GO" id="GO:0016491">
    <property type="term" value="F:oxidoreductase activity"/>
    <property type="evidence" value="ECO:0007669"/>
    <property type="project" value="InterPro"/>
</dbReference>
<keyword evidence="4" id="KW-1185">Reference proteome</keyword>
<feature type="domain" description="FAD-binding FR-type" evidence="2">
    <location>
        <begin position="2"/>
        <end position="106"/>
    </location>
</feature>
<proteinExistence type="predicted"/>
<dbReference type="Pfam" id="PF00970">
    <property type="entry name" value="FAD_binding_6"/>
    <property type="match status" value="1"/>
</dbReference>